<dbReference type="AlphaFoldDB" id="G4U245"/>
<evidence type="ECO:0000313" key="2">
    <source>
        <dbReference type="Proteomes" id="UP000007148"/>
    </source>
</evidence>
<dbReference type="HOGENOM" id="CLU_2559129_0_0_1"/>
<dbReference type="Proteomes" id="UP000007148">
    <property type="component" value="Unassembled WGS sequence"/>
</dbReference>
<protein>
    <submittedName>
        <fullName evidence="1">Uncharacterized protein</fullName>
    </submittedName>
</protein>
<comment type="caution">
    <text evidence="1">The sequence shown here is derived from an EMBL/GenBank/DDBJ whole genome shotgun (WGS) entry which is preliminary data.</text>
</comment>
<reference evidence="1 2" key="1">
    <citation type="journal article" date="2011" name="PLoS Pathog.">
        <title>Endophytic Life Strategies Decoded by Genome and Transcriptome Analyses of the Mutualistic Root Symbiont Piriformospora indica.</title>
        <authorList>
            <person name="Zuccaro A."/>
            <person name="Lahrmann U."/>
            <person name="Guldener U."/>
            <person name="Langen G."/>
            <person name="Pfiffi S."/>
            <person name="Biedenkopf D."/>
            <person name="Wong P."/>
            <person name="Samans B."/>
            <person name="Grimm C."/>
            <person name="Basiewicz M."/>
            <person name="Murat C."/>
            <person name="Martin F."/>
            <person name="Kogel K.H."/>
        </authorList>
    </citation>
    <scope>NUCLEOTIDE SEQUENCE [LARGE SCALE GENOMIC DNA]</scope>
    <source>
        <strain evidence="1 2">DSM 11827</strain>
    </source>
</reference>
<dbReference type="InParanoid" id="G4U245"/>
<organism evidence="1 2">
    <name type="scientific">Serendipita indica (strain DSM 11827)</name>
    <name type="common">Root endophyte fungus</name>
    <name type="synonym">Piriformospora indica</name>
    <dbReference type="NCBI Taxonomy" id="1109443"/>
    <lineage>
        <taxon>Eukaryota</taxon>
        <taxon>Fungi</taxon>
        <taxon>Dikarya</taxon>
        <taxon>Basidiomycota</taxon>
        <taxon>Agaricomycotina</taxon>
        <taxon>Agaricomycetes</taxon>
        <taxon>Sebacinales</taxon>
        <taxon>Serendipitaceae</taxon>
        <taxon>Serendipita</taxon>
    </lineage>
</organism>
<gene>
    <name evidence="1" type="ORF">PIIN_11616</name>
</gene>
<name>G4U245_SERID</name>
<accession>G4U245</accession>
<keyword evidence="2" id="KW-1185">Reference proteome</keyword>
<dbReference type="EMBL" id="CAFZ01001808">
    <property type="protein sequence ID" value="CCA77638.1"/>
    <property type="molecule type" value="Genomic_DNA"/>
</dbReference>
<sequence>MGTQEVLTSWTQPHCRHRVHAERDGRRASQGSLYFARWSLTWAYQNLSDKLSESGIHARASREGCLGLSVSPITSAEGLPQL</sequence>
<proteinExistence type="predicted"/>
<evidence type="ECO:0000313" key="1">
    <source>
        <dbReference type="EMBL" id="CCA77638.1"/>
    </source>
</evidence>